<comment type="pathway">
    <text evidence="2 13">Glycolipid biosynthesis; lipid IV(A) biosynthesis; lipid IV(A) from (3R)-3-hydroxytetradecanoyl-[acyl-carrier-protein] and UDP-N-acetyl-alpha-D-glucosamine: step 6/6.</text>
</comment>
<evidence type="ECO:0000313" key="15">
    <source>
        <dbReference type="Proteomes" id="UP000004162"/>
    </source>
</evidence>
<organism evidence="14 15">
    <name type="scientific">Chlorobium ferrooxidans DSM 13031</name>
    <dbReference type="NCBI Taxonomy" id="377431"/>
    <lineage>
        <taxon>Bacteria</taxon>
        <taxon>Pseudomonadati</taxon>
        <taxon>Chlorobiota</taxon>
        <taxon>Chlorobiia</taxon>
        <taxon>Chlorobiales</taxon>
        <taxon>Chlorobiaceae</taxon>
        <taxon>Chlorobium/Pelodictyon group</taxon>
        <taxon>Chlorobium</taxon>
    </lineage>
</organism>
<evidence type="ECO:0000256" key="2">
    <source>
        <dbReference type="ARBA" id="ARBA00004870"/>
    </source>
</evidence>
<sequence length="355" mass="39621">MHNPLSILLRPVALLYGSIMQLRNALFERTLFSRWSSPIPVVSIGNLTAGGTGKTPLVDWIVKYYLSIGCKPAIISRGYRRESKGVKLVSDGNRVLLGSREAGDETTMLAWNNPDAIVIVGEKRKAAVTWMIRHFSRRVPSVIILDDAFQHRQIGRELDIAIINAAEPYFKARLLPEGRLREPLKNIARADLILLNKISDLEEAEILKKELEKTGRPVIKARIKTGDLVCLSGEFISSDEAPLPESLNALAFAGIASPGSFLESLKSKGVTVSAHRFFKDHEPFTAKKLQSIRREADEKGLCLITTEKDYFRLLGSPELISIITARPSYYLKIETDIFEGKEILQKMLREAAGLK</sequence>
<keyword evidence="8 13" id="KW-0547">Nucleotide-binding</keyword>
<dbReference type="SUPFAM" id="SSF52540">
    <property type="entry name" value="P-loop containing nucleoside triphosphate hydrolases"/>
    <property type="match status" value="1"/>
</dbReference>
<feature type="binding site" evidence="13">
    <location>
        <begin position="48"/>
        <end position="55"/>
    </location>
    <ligand>
        <name>ATP</name>
        <dbReference type="ChEBI" id="CHEBI:30616"/>
    </ligand>
</feature>
<accession>Q0YU02</accession>
<evidence type="ECO:0000256" key="7">
    <source>
        <dbReference type="ARBA" id="ARBA00022679"/>
    </source>
</evidence>
<dbReference type="GO" id="GO:0009245">
    <property type="term" value="P:lipid A biosynthetic process"/>
    <property type="evidence" value="ECO:0007669"/>
    <property type="project" value="UniProtKB-UniRule"/>
</dbReference>
<dbReference type="GO" id="GO:0009244">
    <property type="term" value="P:lipopolysaccharide core region biosynthetic process"/>
    <property type="evidence" value="ECO:0007669"/>
    <property type="project" value="TreeGrafter"/>
</dbReference>
<evidence type="ECO:0000313" key="14">
    <source>
        <dbReference type="EMBL" id="EAT59752.1"/>
    </source>
</evidence>
<dbReference type="HAMAP" id="MF_00409">
    <property type="entry name" value="LpxK"/>
    <property type="match status" value="1"/>
</dbReference>
<gene>
    <name evidence="13" type="primary">lpxK</name>
    <name evidence="14" type="ORF">CferDRAFT_1759</name>
</gene>
<keyword evidence="5 13" id="KW-0444">Lipid biosynthesis</keyword>
<evidence type="ECO:0000256" key="8">
    <source>
        <dbReference type="ARBA" id="ARBA00022741"/>
    </source>
</evidence>
<evidence type="ECO:0000256" key="1">
    <source>
        <dbReference type="ARBA" id="ARBA00002274"/>
    </source>
</evidence>
<keyword evidence="15" id="KW-1185">Reference proteome</keyword>
<keyword evidence="7 13" id="KW-0808">Transferase</keyword>
<reference evidence="14 15" key="1">
    <citation type="submission" date="2006-07" db="EMBL/GenBank/DDBJ databases">
        <title>Annotation of the draft genome assembly of Chlorobium ferroxidans DSM 13031.</title>
        <authorList>
            <consortium name="US DOE Joint Genome Institute (JGI-ORNL)"/>
            <person name="Larimer F."/>
            <person name="Land M."/>
            <person name="Hauser L."/>
        </authorList>
    </citation>
    <scope>NUCLEOTIDE SEQUENCE [LARGE SCALE GENOMIC DNA]</scope>
    <source>
        <strain evidence="14 15">DSM 13031</strain>
    </source>
</reference>
<comment type="catalytic activity">
    <reaction evidence="13">
        <text>a lipid A disaccharide + ATP = a lipid IVA + ADP + H(+)</text>
        <dbReference type="Rhea" id="RHEA:67840"/>
        <dbReference type="ChEBI" id="CHEBI:15378"/>
        <dbReference type="ChEBI" id="CHEBI:30616"/>
        <dbReference type="ChEBI" id="CHEBI:176343"/>
        <dbReference type="ChEBI" id="CHEBI:176425"/>
        <dbReference type="ChEBI" id="CHEBI:456216"/>
        <dbReference type="EC" id="2.7.1.130"/>
    </reaction>
</comment>
<dbReference type="Pfam" id="PF02606">
    <property type="entry name" value="LpxK"/>
    <property type="match status" value="1"/>
</dbReference>
<name>Q0YU02_9CHLB</name>
<keyword evidence="6 13" id="KW-0441">Lipid A biosynthesis</keyword>
<keyword evidence="11 13" id="KW-0443">Lipid metabolism</keyword>
<protein>
    <recommendedName>
        <fullName evidence="4 13">Tetraacyldisaccharide 4'-kinase</fullName>
        <ecNumber evidence="3 13">2.7.1.130</ecNumber>
    </recommendedName>
    <alternativeName>
        <fullName evidence="12 13">Lipid A 4'-kinase</fullName>
    </alternativeName>
</protein>
<keyword evidence="10 13" id="KW-0067">ATP-binding</keyword>
<comment type="function">
    <text evidence="1 13">Transfers the gamma-phosphate of ATP to the 4'-position of a tetraacyldisaccharide 1-phosphate intermediate (termed DS-1-P) to form tetraacyldisaccharide 1,4'-bis-phosphate (lipid IVA).</text>
</comment>
<dbReference type="GO" id="GO:0009029">
    <property type="term" value="F:lipid-A 4'-kinase activity"/>
    <property type="evidence" value="ECO:0007669"/>
    <property type="project" value="UniProtKB-UniRule"/>
</dbReference>
<dbReference type="InterPro" id="IPR027417">
    <property type="entry name" value="P-loop_NTPase"/>
</dbReference>
<proteinExistence type="inferred from homology"/>
<evidence type="ECO:0000256" key="5">
    <source>
        <dbReference type="ARBA" id="ARBA00022516"/>
    </source>
</evidence>
<dbReference type="PANTHER" id="PTHR42724">
    <property type="entry name" value="TETRAACYLDISACCHARIDE 4'-KINASE"/>
    <property type="match status" value="1"/>
</dbReference>
<evidence type="ECO:0000256" key="11">
    <source>
        <dbReference type="ARBA" id="ARBA00023098"/>
    </source>
</evidence>
<dbReference type="Proteomes" id="UP000004162">
    <property type="component" value="Unassembled WGS sequence"/>
</dbReference>
<dbReference type="EC" id="2.7.1.130" evidence="3 13"/>
<dbReference type="EMBL" id="AASE01000002">
    <property type="protein sequence ID" value="EAT59752.1"/>
    <property type="molecule type" value="Genomic_DNA"/>
</dbReference>
<evidence type="ECO:0000256" key="4">
    <source>
        <dbReference type="ARBA" id="ARBA00016436"/>
    </source>
</evidence>
<comment type="similarity">
    <text evidence="13">Belongs to the LpxK family.</text>
</comment>
<evidence type="ECO:0000256" key="13">
    <source>
        <dbReference type="HAMAP-Rule" id="MF_00409"/>
    </source>
</evidence>
<dbReference type="AlphaFoldDB" id="Q0YU02"/>
<keyword evidence="9 13" id="KW-0418">Kinase</keyword>
<dbReference type="InterPro" id="IPR003758">
    <property type="entry name" value="LpxK"/>
</dbReference>
<evidence type="ECO:0000256" key="9">
    <source>
        <dbReference type="ARBA" id="ARBA00022777"/>
    </source>
</evidence>
<dbReference type="GO" id="GO:0005886">
    <property type="term" value="C:plasma membrane"/>
    <property type="evidence" value="ECO:0007669"/>
    <property type="project" value="TreeGrafter"/>
</dbReference>
<reference evidence="14 15" key="2">
    <citation type="submission" date="2006-07" db="EMBL/GenBank/DDBJ databases">
        <title>Sequencing of the draft genome and assembly of Chlorobium ferroxidans DSM 13031.</title>
        <authorList>
            <consortium name="US DOE Joint Genome Institute (JGI-PGF)"/>
            <person name="Copeland A."/>
            <person name="Lucas S."/>
            <person name="Lapidus A."/>
            <person name="Barry K."/>
            <person name="Glavina del Rio T."/>
            <person name="Dalin E."/>
            <person name="Tice H."/>
            <person name="Bruce D."/>
            <person name="Pitluck S."/>
            <person name="Richardson P."/>
        </authorList>
    </citation>
    <scope>NUCLEOTIDE SEQUENCE [LARGE SCALE GENOMIC DNA]</scope>
    <source>
        <strain evidence="14 15">DSM 13031</strain>
    </source>
</reference>
<dbReference type="UniPathway" id="UPA00359">
    <property type="reaction ID" value="UER00482"/>
</dbReference>
<dbReference type="RefSeq" id="WP_006365526.1">
    <property type="nucleotide sequence ID" value="NZ_AASE01000002.1"/>
</dbReference>
<evidence type="ECO:0000256" key="12">
    <source>
        <dbReference type="ARBA" id="ARBA00029757"/>
    </source>
</evidence>
<dbReference type="OrthoDB" id="9766423at2"/>
<dbReference type="PANTHER" id="PTHR42724:SF1">
    <property type="entry name" value="TETRAACYLDISACCHARIDE 4'-KINASE, MITOCHONDRIAL-RELATED"/>
    <property type="match status" value="1"/>
</dbReference>
<dbReference type="GO" id="GO:0005524">
    <property type="term" value="F:ATP binding"/>
    <property type="evidence" value="ECO:0007669"/>
    <property type="project" value="UniProtKB-UniRule"/>
</dbReference>
<dbReference type="NCBIfam" id="TIGR00682">
    <property type="entry name" value="lpxK"/>
    <property type="match status" value="1"/>
</dbReference>
<evidence type="ECO:0000256" key="10">
    <source>
        <dbReference type="ARBA" id="ARBA00022840"/>
    </source>
</evidence>
<evidence type="ECO:0000256" key="3">
    <source>
        <dbReference type="ARBA" id="ARBA00012071"/>
    </source>
</evidence>
<comment type="caution">
    <text evidence="14">The sequence shown here is derived from an EMBL/GenBank/DDBJ whole genome shotgun (WGS) entry which is preliminary data.</text>
</comment>
<evidence type="ECO:0000256" key="6">
    <source>
        <dbReference type="ARBA" id="ARBA00022556"/>
    </source>
</evidence>